<reference evidence="3 4" key="1">
    <citation type="submission" date="2023-09" db="EMBL/GenBank/DDBJ databases">
        <authorList>
            <person name="Rey-Velasco X."/>
        </authorList>
    </citation>
    <scope>NUCLEOTIDE SEQUENCE [LARGE SCALE GENOMIC DNA]</scope>
    <source>
        <strain evidence="3 4">P385</strain>
    </source>
</reference>
<protein>
    <submittedName>
        <fullName evidence="3">DUF3488 and transglutaminase-like domain-containing protein</fullName>
    </submittedName>
</protein>
<proteinExistence type="predicted"/>
<dbReference type="RefSeq" id="WP_311657585.1">
    <property type="nucleotide sequence ID" value="NZ_JAVRHY010000003.1"/>
</dbReference>
<gene>
    <name evidence="3" type="ORF">RM531_04395</name>
</gene>
<dbReference type="PANTHER" id="PTHR42736">
    <property type="entry name" value="PROTEIN-GLUTAMINE GAMMA-GLUTAMYLTRANSFERASE"/>
    <property type="match status" value="1"/>
</dbReference>
<keyword evidence="1" id="KW-1133">Transmembrane helix</keyword>
<evidence type="ECO:0000313" key="4">
    <source>
        <dbReference type="Proteomes" id="UP001259982"/>
    </source>
</evidence>
<evidence type="ECO:0000256" key="1">
    <source>
        <dbReference type="SAM" id="Phobius"/>
    </source>
</evidence>
<name>A0ABU3B5G8_9GAMM</name>
<dbReference type="InterPro" id="IPR052901">
    <property type="entry name" value="Bact_TGase-like"/>
</dbReference>
<feature type="transmembrane region" description="Helical" evidence="1">
    <location>
        <begin position="542"/>
        <end position="563"/>
    </location>
</feature>
<feature type="transmembrane region" description="Helical" evidence="1">
    <location>
        <begin position="102"/>
        <end position="119"/>
    </location>
</feature>
<dbReference type="Pfam" id="PF13559">
    <property type="entry name" value="DUF4129"/>
    <property type="match status" value="1"/>
</dbReference>
<dbReference type="SMART" id="SM00460">
    <property type="entry name" value="TGc"/>
    <property type="match status" value="1"/>
</dbReference>
<dbReference type="EMBL" id="JAVRHY010000003">
    <property type="protein sequence ID" value="MDT0617704.1"/>
    <property type="molecule type" value="Genomic_DNA"/>
</dbReference>
<dbReference type="InterPro" id="IPR038765">
    <property type="entry name" value="Papain-like_cys_pep_sf"/>
</dbReference>
<feature type="transmembrane region" description="Helical" evidence="1">
    <location>
        <begin position="155"/>
        <end position="177"/>
    </location>
</feature>
<dbReference type="Gene3D" id="3.10.620.30">
    <property type="match status" value="1"/>
</dbReference>
<accession>A0ABU3B5G8</accession>
<evidence type="ECO:0000313" key="3">
    <source>
        <dbReference type="EMBL" id="MDT0617704.1"/>
    </source>
</evidence>
<dbReference type="Proteomes" id="UP001259982">
    <property type="component" value="Unassembled WGS sequence"/>
</dbReference>
<organism evidence="3 4">
    <name type="scientific">Spectribacter acetivorans</name>
    <dbReference type="NCBI Taxonomy" id="3075603"/>
    <lineage>
        <taxon>Bacteria</taxon>
        <taxon>Pseudomonadati</taxon>
        <taxon>Pseudomonadota</taxon>
        <taxon>Gammaproteobacteria</taxon>
        <taxon>Salinisphaerales</taxon>
        <taxon>Salinisphaeraceae</taxon>
        <taxon>Spectribacter</taxon>
    </lineage>
</organism>
<evidence type="ECO:0000259" key="2">
    <source>
        <dbReference type="SMART" id="SM00460"/>
    </source>
</evidence>
<dbReference type="PANTHER" id="PTHR42736:SF1">
    <property type="entry name" value="PROTEIN-GLUTAMINE GAMMA-GLUTAMYLTRANSFERASE"/>
    <property type="match status" value="1"/>
</dbReference>
<feature type="domain" description="Transglutaminase-like" evidence="2">
    <location>
        <begin position="399"/>
        <end position="469"/>
    </location>
</feature>
<feature type="transmembrane region" description="Helical" evidence="1">
    <location>
        <begin position="125"/>
        <end position="143"/>
    </location>
</feature>
<feature type="transmembrane region" description="Helical" evidence="1">
    <location>
        <begin position="56"/>
        <end position="72"/>
    </location>
</feature>
<keyword evidence="1" id="KW-0472">Membrane</keyword>
<comment type="caution">
    <text evidence="3">The sequence shown here is derived from an EMBL/GenBank/DDBJ whole genome shotgun (WGS) entry which is preliminary data.</text>
</comment>
<dbReference type="Pfam" id="PF11992">
    <property type="entry name" value="TgpA_N"/>
    <property type="match status" value="1"/>
</dbReference>
<dbReference type="InterPro" id="IPR025403">
    <property type="entry name" value="TgpA-like_C"/>
</dbReference>
<dbReference type="SUPFAM" id="SSF54001">
    <property type="entry name" value="Cysteine proteinases"/>
    <property type="match status" value="1"/>
</dbReference>
<dbReference type="InterPro" id="IPR002931">
    <property type="entry name" value="Transglutaminase-like"/>
</dbReference>
<dbReference type="InterPro" id="IPR021878">
    <property type="entry name" value="TgpA_N"/>
</dbReference>
<feature type="transmembrane region" description="Helical" evidence="1">
    <location>
        <begin position="24"/>
        <end position="44"/>
    </location>
</feature>
<keyword evidence="1" id="KW-0812">Transmembrane</keyword>
<dbReference type="Pfam" id="PF01841">
    <property type="entry name" value="Transglut_core"/>
    <property type="match status" value="1"/>
</dbReference>
<sequence>MPTEQRLRLIAVLALVMAPHLVRVPVWVSLFTGAILGWQAMAAWRDWPAPARWLRLRLLLALAAFVGVYASYGRVDGQNAGVALLMLMLALKLTETHRHRDMMILLGLCYFVVITHFLFSQEIVMAVFLGLAGWLITACFIDANHPGRALPIRDLLRRSASLLAQALPLAVLLFVLFPRIPGPLWGLPSDSGASARTGLSDSMEPGSISRVALSDAVAFRVEFEGDPPPPAQRYWRGPVFWSFDGRRWTTGWPGRFLDAAPDYRPQTAPIRYRLTLEPHDQDWLLALDLPARAPANAYRDAAGSLRTREPISQRRAFTLSSVPDYVLQPDSPPDLLDYARRLPGDGNPQARALARQWRDRDAGPADVVTAALTRFREQPFRYTLQPGALRGEDRIDQFLFDTRAGFCEHYAGAFVFLMRAAGIPARVVTGYQGGSPGLGDYLIVRAADAHAWAEVWLEGRGWVRVDPTGAVAPERIESGLGGSMGADEPVPYLARGGGDLLRRAQLAWDWANAGWNRWFLAYGPERQRDFLAELGLPDVRSMILALTLLLTAVMALIGTILIWQARPRGGIDPVQAAWLRLCRRLAAAGLPRRDDEGPLDYATRVARARPDCATTVSALAREYVAIRYRHGGSRQQRRAFIREARGFRPPGGPRRPARI</sequence>
<keyword evidence="4" id="KW-1185">Reference proteome</keyword>